<keyword evidence="1 6" id="KW-0597">Phosphoprotein</keyword>
<keyword evidence="5" id="KW-0804">Transcription</keyword>
<dbReference type="SUPFAM" id="SSF46894">
    <property type="entry name" value="C-terminal effector domain of the bipartite response regulators"/>
    <property type="match status" value="1"/>
</dbReference>
<keyword evidence="2" id="KW-0902">Two-component regulatory system</keyword>
<dbReference type="Gene3D" id="1.10.10.10">
    <property type="entry name" value="Winged helix-like DNA-binding domain superfamily/Winged helix DNA-binding domain"/>
    <property type="match status" value="1"/>
</dbReference>
<evidence type="ECO:0000256" key="2">
    <source>
        <dbReference type="ARBA" id="ARBA00023012"/>
    </source>
</evidence>
<dbReference type="PROSITE" id="PS50110">
    <property type="entry name" value="RESPONSE_REGULATORY"/>
    <property type="match status" value="1"/>
</dbReference>
<comment type="caution">
    <text evidence="11">The sequence shown here is derived from an EMBL/GenBank/DDBJ whole genome shotgun (WGS) entry which is preliminary data.</text>
</comment>
<dbReference type="GO" id="GO:0032993">
    <property type="term" value="C:protein-DNA complex"/>
    <property type="evidence" value="ECO:0007669"/>
    <property type="project" value="TreeGrafter"/>
</dbReference>
<evidence type="ECO:0000256" key="4">
    <source>
        <dbReference type="ARBA" id="ARBA00023125"/>
    </source>
</evidence>
<dbReference type="GO" id="GO:0000976">
    <property type="term" value="F:transcription cis-regulatory region binding"/>
    <property type="evidence" value="ECO:0007669"/>
    <property type="project" value="TreeGrafter"/>
</dbReference>
<evidence type="ECO:0000313" key="12">
    <source>
        <dbReference type="Proteomes" id="UP001262032"/>
    </source>
</evidence>
<dbReference type="InterPro" id="IPR011006">
    <property type="entry name" value="CheY-like_superfamily"/>
</dbReference>
<feature type="DNA-binding region" description="OmpR/PhoB-type" evidence="7">
    <location>
        <begin position="162"/>
        <end position="268"/>
    </location>
</feature>
<dbReference type="AlphaFoldDB" id="A0AAW8N598"/>
<dbReference type="InterPro" id="IPR001789">
    <property type="entry name" value="Sig_transdc_resp-reg_receiver"/>
</dbReference>
<evidence type="ECO:0000256" key="6">
    <source>
        <dbReference type="PROSITE-ProRule" id="PRU00169"/>
    </source>
</evidence>
<feature type="domain" description="OmpR/PhoB-type" evidence="10">
    <location>
        <begin position="162"/>
        <end position="268"/>
    </location>
</feature>
<dbReference type="Gene3D" id="3.40.50.2300">
    <property type="match status" value="1"/>
</dbReference>
<dbReference type="SUPFAM" id="SSF52172">
    <property type="entry name" value="CheY-like"/>
    <property type="match status" value="1"/>
</dbReference>
<dbReference type="Pfam" id="PF00486">
    <property type="entry name" value="Trans_reg_C"/>
    <property type="match status" value="1"/>
</dbReference>
<dbReference type="GO" id="GO:0005829">
    <property type="term" value="C:cytosol"/>
    <property type="evidence" value="ECO:0007669"/>
    <property type="project" value="TreeGrafter"/>
</dbReference>
<proteinExistence type="predicted"/>
<evidence type="ECO:0000256" key="8">
    <source>
        <dbReference type="SAM" id="MobiDB-lite"/>
    </source>
</evidence>
<dbReference type="PANTHER" id="PTHR48111">
    <property type="entry name" value="REGULATOR OF RPOS"/>
    <property type="match status" value="1"/>
</dbReference>
<reference evidence="11" key="1">
    <citation type="submission" date="2023-07" db="EMBL/GenBank/DDBJ databases">
        <title>Sorghum-associated microbial communities from plants grown in Nebraska, USA.</title>
        <authorList>
            <person name="Schachtman D."/>
        </authorList>
    </citation>
    <scope>NUCLEOTIDE SEQUENCE</scope>
    <source>
        <strain evidence="11">BE261</strain>
    </source>
</reference>
<dbReference type="CDD" id="cd00383">
    <property type="entry name" value="trans_reg_C"/>
    <property type="match status" value="1"/>
</dbReference>
<dbReference type="GO" id="GO:0000156">
    <property type="term" value="F:phosphorelay response regulator activity"/>
    <property type="evidence" value="ECO:0007669"/>
    <property type="project" value="TreeGrafter"/>
</dbReference>
<feature type="modified residue" description="4-aspartylphosphate" evidence="6">
    <location>
        <position position="64"/>
    </location>
</feature>
<evidence type="ECO:0000256" key="5">
    <source>
        <dbReference type="ARBA" id="ARBA00023163"/>
    </source>
</evidence>
<protein>
    <submittedName>
        <fullName evidence="11">DNA-binding response OmpR family regulator</fullName>
    </submittedName>
</protein>
<dbReference type="Pfam" id="PF00072">
    <property type="entry name" value="Response_reg"/>
    <property type="match status" value="1"/>
</dbReference>
<dbReference type="GO" id="GO:0006355">
    <property type="term" value="P:regulation of DNA-templated transcription"/>
    <property type="evidence" value="ECO:0007669"/>
    <property type="project" value="InterPro"/>
</dbReference>
<dbReference type="GeneID" id="97420778"/>
<dbReference type="SMART" id="SM00862">
    <property type="entry name" value="Trans_reg_C"/>
    <property type="match status" value="1"/>
</dbReference>
<dbReference type="Gene3D" id="6.10.250.690">
    <property type="match status" value="1"/>
</dbReference>
<sequence>MTKKMMTGALLERGTLVLVEDDPDIRLMVADIFRGAGFKTHAFAYGQEGVEGVDRHRPEVVVVDLGLPDIDGFEVTRRIRNISNAYILILTASSHEMDTILALEAGADDYVTKPFRPRELRYRVEALLRRPRLRTDTTNLTGSSLDPQPAEDPAQEPADQAPYYLEHNGLQLHVATRTVRVDGRELVQLTASEFDLLHSFLVNGRVVQTKEDLAQGLRGGQGTDSLGRIQDDQVIQVHIANLRKKLGETAANPRWVETVHGFGYRLAAPMEDKD</sequence>
<accession>A0AAW8N598</accession>
<feature type="region of interest" description="Disordered" evidence="8">
    <location>
        <begin position="135"/>
        <end position="156"/>
    </location>
</feature>
<dbReference type="CDD" id="cd17574">
    <property type="entry name" value="REC_OmpR"/>
    <property type="match status" value="1"/>
</dbReference>
<name>A0AAW8N598_PSEOX</name>
<dbReference type="InterPro" id="IPR001867">
    <property type="entry name" value="OmpR/PhoB-type_DNA-bd"/>
</dbReference>
<organism evidence="11 12">
    <name type="scientific">Pseudarthrobacter oxydans</name>
    <name type="common">Arthrobacter oxydans</name>
    <dbReference type="NCBI Taxonomy" id="1671"/>
    <lineage>
        <taxon>Bacteria</taxon>
        <taxon>Bacillati</taxon>
        <taxon>Actinomycetota</taxon>
        <taxon>Actinomycetes</taxon>
        <taxon>Micrococcales</taxon>
        <taxon>Micrococcaceae</taxon>
        <taxon>Pseudarthrobacter</taxon>
    </lineage>
</organism>
<keyword evidence="4 7" id="KW-0238">DNA-binding</keyword>
<dbReference type="InterPro" id="IPR036388">
    <property type="entry name" value="WH-like_DNA-bd_sf"/>
</dbReference>
<evidence type="ECO:0000259" key="10">
    <source>
        <dbReference type="PROSITE" id="PS51755"/>
    </source>
</evidence>
<dbReference type="Proteomes" id="UP001262032">
    <property type="component" value="Unassembled WGS sequence"/>
</dbReference>
<feature type="domain" description="Response regulatory" evidence="9">
    <location>
        <begin position="15"/>
        <end position="128"/>
    </location>
</feature>
<dbReference type="InterPro" id="IPR039420">
    <property type="entry name" value="WalR-like"/>
</dbReference>
<dbReference type="InterPro" id="IPR016032">
    <property type="entry name" value="Sig_transdc_resp-reg_C-effctor"/>
</dbReference>
<dbReference type="EMBL" id="JAVDWN010000001">
    <property type="protein sequence ID" value="MDR7162601.1"/>
    <property type="molecule type" value="Genomic_DNA"/>
</dbReference>
<evidence type="ECO:0000256" key="3">
    <source>
        <dbReference type="ARBA" id="ARBA00023015"/>
    </source>
</evidence>
<evidence type="ECO:0000259" key="9">
    <source>
        <dbReference type="PROSITE" id="PS50110"/>
    </source>
</evidence>
<keyword evidence="3" id="KW-0805">Transcription regulation</keyword>
<dbReference type="PROSITE" id="PS51755">
    <property type="entry name" value="OMPR_PHOB"/>
    <property type="match status" value="1"/>
</dbReference>
<gene>
    <name evidence="11" type="ORF">J2X12_000602</name>
</gene>
<dbReference type="SMART" id="SM00448">
    <property type="entry name" value="REC"/>
    <property type="match status" value="1"/>
</dbReference>
<feature type="compositionally biased region" description="Low complexity" evidence="8">
    <location>
        <begin position="136"/>
        <end position="156"/>
    </location>
</feature>
<evidence type="ECO:0000256" key="1">
    <source>
        <dbReference type="ARBA" id="ARBA00022553"/>
    </source>
</evidence>
<dbReference type="PANTHER" id="PTHR48111:SF1">
    <property type="entry name" value="TWO-COMPONENT RESPONSE REGULATOR ORR33"/>
    <property type="match status" value="1"/>
</dbReference>
<evidence type="ECO:0000256" key="7">
    <source>
        <dbReference type="PROSITE-ProRule" id="PRU01091"/>
    </source>
</evidence>
<evidence type="ECO:0000313" key="11">
    <source>
        <dbReference type="EMBL" id="MDR7162601.1"/>
    </source>
</evidence>
<dbReference type="RefSeq" id="WP_310108636.1">
    <property type="nucleotide sequence ID" value="NZ_CAXURQ020000001.1"/>
</dbReference>